<dbReference type="OrthoDB" id="4187847at2759"/>
<dbReference type="AlphaFoldDB" id="A0A1E4SJG6"/>
<keyword evidence="12" id="KW-0812">Transmembrane</keyword>
<dbReference type="InterPro" id="IPR014480">
    <property type="entry name" value="Mannan-1_6-alpha_mannosidase"/>
</dbReference>
<dbReference type="GO" id="GO:0007117">
    <property type="term" value="P:budding cell bud growth"/>
    <property type="evidence" value="ECO:0007669"/>
    <property type="project" value="TreeGrafter"/>
</dbReference>
<dbReference type="InterPro" id="IPR008928">
    <property type="entry name" value="6-hairpin_glycosidase_sf"/>
</dbReference>
<dbReference type="Proteomes" id="UP000094285">
    <property type="component" value="Unassembled WGS sequence"/>
</dbReference>
<evidence type="ECO:0000256" key="10">
    <source>
        <dbReference type="ARBA" id="ARBA00023316"/>
    </source>
</evidence>
<keyword evidence="6 11" id="KW-0378">Hydrolase</keyword>
<gene>
    <name evidence="13" type="ORF">CANTADRAFT_89287</name>
</gene>
<organism evidence="13 14">
    <name type="scientific">Suhomyces tanzawaensis NRRL Y-17324</name>
    <dbReference type="NCBI Taxonomy" id="984487"/>
    <lineage>
        <taxon>Eukaryota</taxon>
        <taxon>Fungi</taxon>
        <taxon>Dikarya</taxon>
        <taxon>Ascomycota</taxon>
        <taxon>Saccharomycotina</taxon>
        <taxon>Pichiomycetes</taxon>
        <taxon>Debaryomycetaceae</taxon>
        <taxon>Suhomyces</taxon>
    </lineage>
</organism>
<dbReference type="GO" id="GO:0071555">
    <property type="term" value="P:cell wall organization"/>
    <property type="evidence" value="ECO:0007669"/>
    <property type="project" value="UniProtKB-KW"/>
</dbReference>
<keyword evidence="9 11" id="KW-0326">Glycosidase</keyword>
<keyword evidence="7 12" id="KW-0472">Membrane</keyword>
<dbReference type="GO" id="GO:0012505">
    <property type="term" value="C:endomembrane system"/>
    <property type="evidence" value="ECO:0007669"/>
    <property type="project" value="UniProtKB-SubCell"/>
</dbReference>
<evidence type="ECO:0000256" key="4">
    <source>
        <dbReference type="ARBA" id="ARBA00012350"/>
    </source>
</evidence>
<evidence type="ECO:0000256" key="5">
    <source>
        <dbReference type="ARBA" id="ARBA00022729"/>
    </source>
</evidence>
<sequence length="445" mass="48676">MRFNLANTVAGFAVELDINDKDSICAAAKVIMDGELNYYEGTKKGGVVGMFAPPNYWWNAGEAFGGLVDYYTFCDSGNLSLEKLILDGMFHQAGENFNYIPSNQSMTEGNDDQGVWGLATLQALERNFTEPENHSWLSLSQAIYNTINARWDMEECGGGLRWQIFTWNSGYNYKNSISNGCLFNLAARLARYTGNDTYVATAEKVWDWMVEAGFMVEIDGQAEIYDGAQITNNCSEFTKTKWSYTYGVFMSGAAYLYNFTGDDKWLTRTEELVKSSGYFFNNSIMFERSCAVGNHCNNDQRSFRSLFSRLLALTGVIAPTTRSDMLENIQKSAAAAAQSCSGGSDGVTCGENWSVTGWDGIFGLGEQMSALETVQALLVLAHDVPLPLSVDTGGTSKSDPNAGINDSIQTNKNLINVKGKDKAGAGFLTAIALAIILAGAVWMVL</sequence>
<reference evidence="14" key="1">
    <citation type="submission" date="2016-05" db="EMBL/GenBank/DDBJ databases">
        <title>Comparative genomics of biotechnologically important yeasts.</title>
        <authorList>
            <consortium name="DOE Joint Genome Institute"/>
            <person name="Riley R."/>
            <person name="Haridas S."/>
            <person name="Wolfe K.H."/>
            <person name="Lopes M.R."/>
            <person name="Hittinger C.T."/>
            <person name="Goker M."/>
            <person name="Salamov A."/>
            <person name="Wisecaver J."/>
            <person name="Long T.M."/>
            <person name="Aerts A.L."/>
            <person name="Barry K."/>
            <person name="Choi C."/>
            <person name="Clum A."/>
            <person name="Coughlan A.Y."/>
            <person name="Deshpande S."/>
            <person name="Douglass A.P."/>
            <person name="Hanson S.J."/>
            <person name="Klenk H.-P."/>
            <person name="Labutti K."/>
            <person name="Lapidus A."/>
            <person name="Lindquist E."/>
            <person name="Lipzen A."/>
            <person name="Meier-Kolthoff J.P."/>
            <person name="Ohm R.A."/>
            <person name="Otillar R.P."/>
            <person name="Pangilinan J."/>
            <person name="Peng Y."/>
            <person name="Rokas A."/>
            <person name="Rosa C.A."/>
            <person name="Scheuner C."/>
            <person name="Sibirny A.A."/>
            <person name="Slot J.C."/>
            <person name="Stielow J.B."/>
            <person name="Sun H."/>
            <person name="Kurtzman C.P."/>
            <person name="Blackwell M."/>
            <person name="Grigoriev I.V."/>
            <person name="Jeffries T.W."/>
        </authorList>
    </citation>
    <scope>NUCLEOTIDE SEQUENCE [LARGE SCALE GENOMIC DNA]</scope>
    <source>
        <strain evidence="14">NRRL Y-17324</strain>
    </source>
</reference>
<keyword evidence="5" id="KW-0732">Signal</keyword>
<evidence type="ECO:0000256" key="1">
    <source>
        <dbReference type="ARBA" id="ARBA00001452"/>
    </source>
</evidence>
<dbReference type="RefSeq" id="XP_020064766.1">
    <property type="nucleotide sequence ID" value="XM_020211546.1"/>
</dbReference>
<dbReference type="GO" id="GO:0008496">
    <property type="term" value="F:mannan endo-1,6-alpha-mannosidase activity"/>
    <property type="evidence" value="ECO:0007669"/>
    <property type="project" value="UniProtKB-UniRule"/>
</dbReference>
<keyword evidence="8" id="KW-0325">Glycoprotein</keyword>
<dbReference type="FunFam" id="1.50.10.20:FF:000006">
    <property type="entry name" value="Mannan endo-1,6-alpha-mannosidase"/>
    <property type="match status" value="1"/>
</dbReference>
<dbReference type="PIRSF" id="PIRSF016302">
    <property type="entry name" value="Man_a_manosd"/>
    <property type="match status" value="1"/>
</dbReference>
<evidence type="ECO:0000256" key="9">
    <source>
        <dbReference type="ARBA" id="ARBA00023295"/>
    </source>
</evidence>
<dbReference type="STRING" id="984487.A0A1E4SJG6"/>
<dbReference type="Gene3D" id="1.50.10.20">
    <property type="match status" value="1"/>
</dbReference>
<evidence type="ECO:0000313" key="13">
    <source>
        <dbReference type="EMBL" id="ODV79644.1"/>
    </source>
</evidence>
<protein>
    <recommendedName>
        <fullName evidence="4 11">Mannan endo-1,6-alpha-mannosidase</fullName>
        <ecNumber evidence="4 11">3.2.1.101</ecNumber>
    </recommendedName>
</protein>
<dbReference type="EC" id="3.2.1.101" evidence="4 11"/>
<feature type="transmembrane region" description="Helical" evidence="12">
    <location>
        <begin position="423"/>
        <end position="444"/>
    </location>
</feature>
<evidence type="ECO:0000256" key="8">
    <source>
        <dbReference type="ARBA" id="ARBA00023180"/>
    </source>
</evidence>
<evidence type="ECO:0000256" key="7">
    <source>
        <dbReference type="ARBA" id="ARBA00023136"/>
    </source>
</evidence>
<evidence type="ECO:0000313" key="14">
    <source>
        <dbReference type="Proteomes" id="UP000094285"/>
    </source>
</evidence>
<dbReference type="InterPro" id="IPR005198">
    <property type="entry name" value="Glyco_hydro_76"/>
</dbReference>
<dbReference type="Pfam" id="PF03663">
    <property type="entry name" value="Glyco_hydro_76"/>
    <property type="match status" value="1"/>
</dbReference>
<dbReference type="EMBL" id="KV453911">
    <property type="protein sequence ID" value="ODV79644.1"/>
    <property type="molecule type" value="Genomic_DNA"/>
</dbReference>
<dbReference type="GeneID" id="30985682"/>
<comment type="similarity">
    <text evidence="3 11">Belongs to the glycosyl hydrolase 76 family.</text>
</comment>
<keyword evidence="14" id="KW-1185">Reference proteome</keyword>
<comment type="subcellular location">
    <subcellularLocation>
        <location evidence="2">Endomembrane system</location>
    </subcellularLocation>
</comment>
<keyword evidence="12" id="KW-1133">Transmembrane helix</keyword>
<accession>A0A1E4SJG6</accession>
<dbReference type="GO" id="GO:0009272">
    <property type="term" value="P:fungal-type cell wall biogenesis"/>
    <property type="evidence" value="ECO:0007669"/>
    <property type="project" value="TreeGrafter"/>
</dbReference>
<name>A0A1E4SJG6_9ASCO</name>
<dbReference type="PANTHER" id="PTHR12145">
    <property type="entry name" value="MANNAN ENDO-1,6-ALPHA-MANNOSIDASE DCW1"/>
    <property type="match status" value="1"/>
</dbReference>
<keyword evidence="10" id="KW-0961">Cell wall biogenesis/degradation</keyword>
<proteinExistence type="inferred from homology"/>
<evidence type="ECO:0000256" key="3">
    <source>
        <dbReference type="ARBA" id="ARBA00009699"/>
    </source>
</evidence>
<evidence type="ECO:0000256" key="6">
    <source>
        <dbReference type="ARBA" id="ARBA00022801"/>
    </source>
</evidence>
<dbReference type="SUPFAM" id="SSF48208">
    <property type="entry name" value="Six-hairpin glycosidases"/>
    <property type="match status" value="1"/>
</dbReference>
<comment type="catalytic activity">
    <reaction evidence="1 11">
        <text>Random hydrolysis of (1-&gt;6)-alpha-D-mannosidic linkages in unbranched (1-&gt;6)-mannans.</text>
        <dbReference type="EC" id="3.2.1.101"/>
    </reaction>
</comment>
<evidence type="ECO:0000256" key="12">
    <source>
        <dbReference type="SAM" id="Phobius"/>
    </source>
</evidence>
<evidence type="ECO:0000256" key="11">
    <source>
        <dbReference type="PIRNR" id="PIRNR016302"/>
    </source>
</evidence>
<dbReference type="GO" id="GO:0016052">
    <property type="term" value="P:carbohydrate catabolic process"/>
    <property type="evidence" value="ECO:0007669"/>
    <property type="project" value="InterPro"/>
</dbReference>
<dbReference type="PANTHER" id="PTHR12145:SF36">
    <property type="entry name" value="MANNAN ENDO-1,6-ALPHA-MANNOSIDASE DCW1"/>
    <property type="match status" value="1"/>
</dbReference>
<evidence type="ECO:0000256" key="2">
    <source>
        <dbReference type="ARBA" id="ARBA00004308"/>
    </source>
</evidence>